<dbReference type="PANTHER" id="PTHR34047">
    <property type="entry name" value="NUCLEAR INTRON MATURASE 1, MITOCHONDRIAL-RELATED"/>
    <property type="match status" value="1"/>
</dbReference>
<dbReference type="EMBL" id="CP002394">
    <property type="protein sequence ID" value="ADU29421.1"/>
    <property type="molecule type" value="Genomic_DNA"/>
</dbReference>
<dbReference type="Proteomes" id="UP000001401">
    <property type="component" value="Chromosome"/>
</dbReference>
<protein>
    <recommendedName>
        <fullName evidence="1">Reverse transcriptase domain-containing protein</fullName>
    </recommendedName>
</protein>
<name>E6TR45_EVAC2</name>
<feature type="domain" description="Reverse transcriptase" evidence="1">
    <location>
        <begin position="1"/>
        <end position="223"/>
    </location>
</feature>
<dbReference type="CDD" id="cd01646">
    <property type="entry name" value="RT_Bac_retron_I"/>
    <property type="match status" value="1"/>
</dbReference>
<evidence type="ECO:0000313" key="3">
    <source>
        <dbReference type="Proteomes" id="UP000001401"/>
    </source>
</evidence>
<dbReference type="InterPro" id="IPR000477">
    <property type="entry name" value="RT_dom"/>
</dbReference>
<dbReference type="HOGENOM" id="CLU_720901_0_0_9"/>
<accession>E6TR45</accession>
<dbReference type="KEGG" id="bco:Bcell_1155"/>
<dbReference type="PANTHER" id="PTHR34047:SF8">
    <property type="entry name" value="PROTEIN YKFC"/>
    <property type="match status" value="1"/>
</dbReference>
<evidence type="ECO:0000259" key="1">
    <source>
        <dbReference type="PROSITE" id="PS50878"/>
    </source>
</evidence>
<dbReference type="InterPro" id="IPR051083">
    <property type="entry name" value="GrpII_Intron_Splice-Mob/Def"/>
</dbReference>
<dbReference type="InterPro" id="IPR043502">
    <property type="entry name" value="DNA/RNA_pol_sf"/>
</dbReference>
<dbReference type="STRING" id="649639.Bcell_1155"/>
<proteinExistence type="predicted"/>
<evidence type="ECO:0000313" key="2">
    <source>
        <dbReference type="EMBL" id="ADU29421.1"/>
    </source>
</evidence>
<dbReference type="OrthoDB" id="9788687at2"/>
<keyword evidence="3" id="KW-1185">Reference proteome</keyword>
<sequence length="383" mass="46037">MTSIKDSKKIKSGNKTYFIPDENQSEDYTRLKFEMQNKFNLNLKSRDEIIKVLISYLTQGDYINFSVQKLNLSILRTDIKSFFPSVSKHILYQKLNNSNILNNDSLNILKEFIFTSKVEGIPLGFQFSNHLAEFFLEDFDNDIKLFFQPIMYFRYVDDILIINYDDSKDRKTREKNENEMKDLISRLLSKYELKINSKKTEVSFLNQSNLKKDIDFNYLGYRFYTRQEKLYISISKEKYLKILNKIKNDFYKYKKNKSSNKAFWTLYYRLVNILFGITSYNKNGKKFKFGMGYNYRYINDQTMIKELVYEIKKLVFSCRLNSYKTNTLLSIIKYDQSPLEIINKRFNYIKLTGNQMKLIKKRLNANNIPIDKNFSKRIFYLIY</sequence>
<dbReference type="PROSITE" id="PS50878">
    <property type="entry name" value="RT_POL"/>
    <property type="match status" value="1"/>
</dbReference>
<gene>
    <name evidence="2" type="ordered locus">Bcell_1155</name>
</gene>
<reference evidence="2 3" key="1">
    <citation type="submission" date="2010-12" db="EMBL/GenBank/DDBJ databases">
        <title>Complete sequence of Bacillus cellulosilyticus DSM 2522.</title>
        <authorList>
            <consortium name="US DOE Joint Genome Institute"/>
            <person name="Lucas S."/>
            <person name="Copeland A."/>
            <person name="Lapidus A."/>
            <person name="Cheng J.-F."/>
            <person name="Bruce D."/>
            <person name="Goodwin L."/>
            <person name="Pitluck S."/>
            <person name="Chertkov O."/>
            <person name="Detter J.C."/>
            <person name="Han C."/>
            <person name="Tapia R."/>
            <person name="Land M."/>
            <person name="Hauser L."/>
            <person name="Jeffries C."/>
            <person name="Kyrpides N."/>
            <person name="Ivanova N."/>
            <person name="Mikhailova N."/>
            <person name="Brumm P."/>
            <person name="Mead D."/>
            <person name="Woyke T."/>
        </authorList>
    </citation>
    <scope>NUCLEOTIDE SEQUENCE [LARGE SCALE GENOMIC DNA]</scope>
    <source>
        <strain evidence="3">ATCC 21833 / DSM 2522 / FERM P-1141 / JCM 9156 / N-4</strain>
    </source>
</reference>
<dbReference type="RefSeq" id="WP_013487762.1">
    <property type="nucleotide sequence ID" value="NC_014829.1"/>
</dbReference>
<dbReference type="SUPFAM" id="SSF56672">
    <property type="entry name" value="DNA/RNA polymerases"/>
    <property type="match status" value="1"/>
</dbReference>
<dbReference type="eggNOG" id="COG3344">
    <property type="taxonomic scope" value="Bacteria"/>
</dbReference>
<organism evidence="2 3">
    <name type="scientific">Evansella cellulosilytica (strain ATCC 21833 / DSM 2522 / FERM P-1141 / JCM 9156 / N-4)</name>
    <name type="common">Bacillus cellulosilyticus</name>
    <dbReference type="NCBI Taxonomy" id="649639"/>
    <lineage>
        <taxon>Bacteria</taxon>
        <taxon>Bacillati</taxon>
        <taxon>Bacillota</taxon>
        <taxon>Bacilli</taxon>
        <taxon>Bacillales</taxon>
        <taxon>Bacillaceae</taxon>
        <taxon>Evansella</taxon>
    </lineage>
</organism>
<dbReference type="AlphaFoldDB" id="E6TR45"/>